<feature type="transmembrane region" description="Helical" evidence="8">
    <location>
        <begin position="140"/>
        <end position="159"/>
    </location>
</feature>
<evidence type="ECO:0000313" key="9">
    <source>
        <dbReference type="EMBL" id="PWB97601.1"/>
    </source>
</evidence>
<dbReference type="EMBL" id="QEEX01000001">
    <property type="protein sequence ID" value="PWB97601.1"/>
    <property type="molecule type" value="Genomic_DNA"/>
</dbReference>
<feature type="transmembrane region" description="Helical" evidence="8">
    <location>
        <begin position="451"/>
        <end position="473"/>
    </location>
</feature>
<keyword evidence="7 8" id="KW-0472">Membrane</keyword>
<evidence type="ECO:0000256" key="1">
    <source>
        <dbReference type="ARBA" id="ARBA00004651"/>
    </source>
</evidence>
<protein>
    <recommendedName>
        <fullName evidence="8">L-lactate permease</fullName>
    </recommendedName>
</protein>
<evidence type="ECO:0000256" key="5">
    <source>
        <dbReference type="ARBA" id="ARBA00022692"/>
    </source>
</evidence>
<feature type="transmembrane region" description="Helical" evidence="8">
    <location>
        <begin position="30"/>
        <end position="45"/>
    </location>
</feature>
<feature type="transmembrane region" description="Helical" evidence="8">
    <location>
        <begin position="57"/>
        <end position="75"/>
    </location>
</feature>
<feature type="transmembrane region" description="Helical" evidence="8">
    <location>
        <begin position="368"/>
        <end position="394"/>
    </location>
</feature>
<gene>
    <name evidence="9" type="ORF">DF220_06975</name>
</gene>
<organism evidence="9 10">
    <name type="scientific">Homoserinimonas hongtaonis</name>
    <dbReference type="NCBI Taxonomy" id="2079791"/>
    <lineage>
        <taxon>Bacteria</taxon>
        <taxon>Bacillati</taxon>
        <taxon>Actinomycetota</taxon>
        <taxon>Actinomycetes</taxon>
        <taxon>Micrococcales</taxon>
        <taxon>Microbacteriaceae</taxon>
        <taxon>Homoserinimonas</taxon>
    </lineage>
</organism>
<dbReference type="PANTHER" id="PTHR30003">
    <property type="entry name" value="L-LACTATE PERMEASE"/>
    <property type="match status" value="1"/>
</dbReference>
<name>A0A2U1T148_9MICO</name>
<dbReference type="GO" id="GO:0015295">
    <property type="term" value="F:solute:proton symporter activity"/>
    <property type="evidence" value="ECO:0007669"/>
    <property type="project" value="TreeGrafter"/>
</dbReference>
<feature type="transmembrane region" description="Helical" evidence="8">
    <location>
        <begin position="328"/>
        <end position="348"/>
    </location>
</feature>
<proteinExistence type="inferred from homology"/>
<keyword evidence="10" id="KW-1185">Reference proteome</keyword>
<evidence type="ECO:0000256" key="6">
    <source>
        <dbReference type="ARBA" id="ARBA00022989"/>
    </source>
</evidence>
<evidence type="ECO:0000313" key="10">
    <source>
        <dbReference type="Proteomes" id="UP000244978"/>
    </source>
</evidence>
<evidence type="ECO:0000256" key="3">
    <source>
        <dbReference type="ARBA" id="ARBA00022448"/>
    </source>
</evidence>
<comment type="similarity">
    <text evidence="2 8">Belongs to the lactate permease family.</text>
</comment>
<reference evidence="10" key="1">
    <citation type="submission" date="2018-04" db="EMBL/GenBank/DDBJ databases">
        <authorList>
            <person name="Liu S."/>
            <person name="Wang Z."/>
            <person name="Li J."/>
        </authorList>
    </citation>
    <scope>NUCLEOTIDE SEQUENCE [LARGE SCALE GENOMIC DNA]</scope>
    <source>
        <strain evidence="10">S1194</strain>
    </source>
</reference>
<evidence type="ECO:0000256" key="2">
    <source>
        <dbReference type="ARBA" id="ARBA00010100"/>
    </source>
</evidence>
<feature type="transmembrane region" description="Helical" evidence="8">
    <location>
        <begin position="116"/>
        <end position="133"/>
    </location>
</feature>
<feature type="transmembrane region" description="Helical" evidence="8">
    <location>
        <begin position="269"/>
        <end position="286"/>
    </location>
</feature>
<comment type="caution">
    <text evidence="9">The sequence shown here is derived from an EMBL/GenBank/DDBJ whole genome shotgun (WGS) entry which is preliminary data.</text>
</comment>
<dbReference type="PANTHER" id="PTHR30003:SF0">
    <property type="entry name" value="GLYCOLATE PERMEASE GLCA-RELATED"/>
    <property type="match status" value="1"/>
</dbReference>
<dbReference type="GO" id="GO:0015129">
    <property type="term" value="F:lactate transmembrane transporter activity"/>
    <property type="evidence" value="ECO:0007669"/>
    <property type="project" value="UniProtKB-UniRule"/>
</dbReference>
<feature type="transmembrane region" description="Helical" evidence="8">
    <location>
        <begin position="230"/>
        <end position="248"/>
    </location>
</feature>
<feature type="transmembrane region" description="Helical" evidence="8">
    <location>
        <begin position="205"/>
        <end position="224"/>
    </location>
</feature>
<dbReference type="Proteomes" id="UP000244978">
    <property type="component" value="Unassembled WGS sequence"/>
</dbReference>
<dbReference type="GO" id="GO:0005886">
    <property type="term" value="C:plasma membrane"/>
    <property type="evidence" value="ECO:0007669"/>
    <property type="project" value="UniProtKB-SubCell"/>
</dbReference>
<evidence type="ECO:0000256" key="7">
    <source>
        <dbReference type="ARBA" id="ARBA00023136"/>
    </source>
</evidence>
<keyword evidence="5 8" id="KW-0812">Transmembrane</keyword>
<keyword evidence="6 8" id="KW-1133">Transmembrane helix</keyword>
<dbReference type="AlphaFoldDB" id="A0A2U1T148"/>
<comment type="function">
    <text evidence="8">Uptake of L-lactate across the membrane. Can also transport D-lactate and glycolate.</text>
</comment>
<evidence type="ECO:0000256" key="8">
    <source>
        <dbReference type="RuleBase" id="RU365092"/>
    </source>
</evidence>
<comment type="subcellular location">
    <subcellularLocation>
        <location evidence="1 8">Cell membrane</location>
        <topology evidence="1 8">Multi-pass membrane protein</topology>
    </subcellularLocation>
</comment>
<dbReference type="InterPro" id="IPR003804">
    <property type="entry name" value="Lactate_perm"/>
</dbReference>
<dbReference type="RefSeq" id="WP_108997506.1">
    <property type="nucleotide sequence ID" value="NZ_QEEX01000001.1"/>
</dbReference>
<keyword evidence="4 8" id="KW-1003">Cell membrane</keyword>
<accession>A0A2U1T148</accession>
<evidence type="ECO:0000256" key="4">
    <source>
        <dbReference type="ARBA" id="ARBA00022475"/>
    </source>
</evidence>
<feature type="transmembrane region" description="Helical" evidence="8">
    <location>
        <begin position="171"/>
        <end position="198"/>
    </location>
</feature>
<keyword evidence="3 8" id="KW-0813">Transport</keyword>
<dbReference type="Pfam" id="PF02652">
    <property type="entry name" value="Lactate_perm"/>
    <property type="match status" value="2"/>
</dbReference>
<sequence>MTLDLLLAAAPLVLIATLLAFRMPPIPSILVVIAITLALSFRFPIDADAAHNTLDSLIHVSIAVLFIILGGIMLAESLTASGAQDAIGSWVERAAGSKGRAVILIGLGVSPLAESIIGWGLGIIICVPLLLRIGLSATRAAGVALFGLVISAWGSLGPGNLLLSESTGVDYIAITTWTAILSLPGLVIMGTAMLLLGLGRREARAMLPELALTIAVVWSVLVAGNLVSPPLAGILASLAGIATVLVLSRIREGSIPALDPMTRRALAPYGILVVSMLGATALASLLDLGPAEDVATSPALWLMITAVIAPLIFRLTGTQLTSIVAKGLRRWLPVATTTVLFIAFGGLLTATGMTETLSEGAAELGRGFLLLVPLIGFIGGYTTGSGTGAAAMFATGTAGASSFIGVDPAVALGGQNAATSTSTMTTPSRVALAAGMTAGLAAGDRINIPRLMGWLLGTNALVLLALAPLTLLLA</sequence>
<feature type="transmembrane region" description="Helical" evidence="8">
    <location>
        <begin position="298"/>
        <end position="316"/>
    </location>
</feature>